<keyword evidence="2" id="KW-0604">Photosystem II</keyword>
<evidence type="ECO:0000313" key="5">
    <source>
        <dbReference type="EMBL" id="GIO29685.1"/>
    </source>
</evidence>
<proteinExistence type="predicted"/>
<keyword evidence="3" id="KW-0732">Signal</keyword>
<dbReference type="EMBL" id="BORQ01000001">
    <property type="protein sequence ID" value="GIO29685.1"/>
    <property type="molecule type" value="Genomic_DNA"/>
</dbReference>
<evidence type="ECO:0000256" key="2">
    <source>
        <dbReference type="ARBA" id="ARBA00023276"/>
    </source>
</evidence>
<organism evidence="5 6">
    <name type="scientific">Paenibacillus albilobatus</name>
    <dbReference type="NCBI Taxonomy" id="2716884"/>
    <lineage>
        <taxon>Bacteria</taxon>
        <taxon>Bacillati</taxon>
        <taxon>Bacillota</taxon>
        <taxon>Bacilli</taxon>
        <taxon>Bacillales</taxon>
        <taxon>Paenibacillaceae</taxon>
        <taxon>Paenibacillus</taxon>
    </lineage>
</organism>
<feature type="chain" id="PRO_5038909016" description="Photosynthesis system II assembly factor Ycf48/Hcf136-like domain-containing protein" evidence="3">
    <location>
        <begin position="26"/>
        <end position="695"/>
    </location>
</feature>
<feature type="signal peptide" evidence="3">
    <location>
        <begin position="1"/>
        <end position="25"/>
    </location>
</feature>
<comment type="caution">
    <text evidence="5">The sequence shown here is derived from an EMBL/GenBank/DDBJ whole genome shotgun (WGS) entry which is preliminary data.</text>
</comment>
<reference evidence="5" key="1">
    <citation type="submission" date="2021-03" db="EMBL/GenBank/DDBJ databases">
        <title>Antimicrobial resistance genes in bacteria isolated from Japanese honey, and their potential for conferring macrolide and lincosamide resistance in the American foulbrood pathogen Paenibacillus larvae.</title>
        <authorList>
            <person name="Okamoto M."/>
            <person name="Kumagai M."/>
            <person name="Kanamori H."/>
            <person name="Takamatsu D."/>
        </authorList>
    </citation>
    <scope>NUCLEOTIDE SEQUENCE</scope>
    <source>
        <strain evidence="5">J2TS6</strain>
    </source>
</reference>
<name>A0A919XEU2_9BACL</name>
<dbReference type="InterPro" id="IPR028203">
    <property type="entry name" value="PSII_CF48-like_dom"/>
</dbReference>
<evidence type="ECO:0000256" key="1">
    <source>
        <dbReference type="ARBA" id="ARBA00022531"/>
    </source>
</evidence>
<feature type="domain" description="Photosynthesis system II assembly factor Ycf48/Hcf136-like" evidence="4">
    <location>
        <begin position="425"/>
        <end position="507"/>
    </location>
</feature>
<dbReference type="InterPro" id="IPR036278">
    <property type="entry name" value="Sialidase_sf"/>
</dbReference>
<accession>A0A919XEU2</accession>
<feature type="domain" description="Photosynthesis system II assembly factor Ycf48/Hcf136-like" evidence="4">
    <location>
        <begin position="224"/>
        <end position="376"/>
    </location>
</feature>
<keyword evidence="1" id="KW-0602">Photosynthesis</keyword>
<dbReference type="AlphaFoldDB" id="A0A919XEU2"/>
<evidence type="ECO:0000313" key="6">
    <source>
        <dbReference type="Proteomes" id="UP000679779"/>
    </source>
</evidence>
<dbReference type="InterPro" id="IPR015943">
    <property type="entry name" value="WD40/YVTN_repeat-like_dom_sf"/>
</dbReference>
<dbReference type="GO" id="GO:0015979">
    <property type="term" value="P:photosynthesis"/>
    <property type="evidence" value="ECO:0007669"/>
    <property type="project" value="UniProtKB-KW"/>
</dbReference>
<keyword evidence="6" id="KW-1185">Reference proteome</keyword>
<dbReference type="Pfam" id="PF14870">
    <property type="entry name" value="PSII_BNR"/>
    <property type="match status" value="2"/>
</dbReference>
<evidence type="ECO:0000259" key="4">
    <source>
        <dbReference type="Pfam" id="PF14870"/>
    </source>
</evidence>
<dbReference type="RefSeq" id="WP_160037647.1">
    <property type="nucleotide sequence ID" value="NZ_BORQ01000001.1"/>
</dbReference>
<evidence type="ECO:0000256" key="3">
    <source>
        <dbReference type="SAM" id="SignalP"/>
    </source>
</evidence>
<dbReference type="CDD" id="cd15482">
    <property type="entry name" value="Sialidase_non-viral"/>
    <property type="match status" value="1"/>
</dbReference>
<dbReference type="GO" id="GO:0009523">
    <property type="term" value="C:photosystem II"/>
    <property type="evidence" value="ECO:0007669"/>
    <property type="project" value="UniProtKB-KW"/>
</dbReference>
<dbReference type="Proteomes" id="UP000679779">
    <property type="component" value="Unassembled WGS sequence"/>
</dbReference>
<sequence length="695" mass="74719">MKKTKRSMRAAFALLIFAFMLPGCAFGGSGQTAASGDNPPALQSAATATGNVAITSGTQGVPVEASPKSVLKKGAPVKIEPGSNLYEIPVMDFVNADTGFAVKQVYGKSLSLISTTDGGAQWEETKMPGELVLGLDFLDRQTGWALVQDECSVKGTTVCKTIRLIRTKDGGKTWTALWQAASQEDNSHVFLNTRRLSFDSPKNGVMLANGRLFVTRDGGVHFDQVSFGVKHFIPLYVSFPSERIGYVVGTVGADAGKLAVLKTTDGARTWRKQLELTGENSPLSSLGIDFKNERTGWLLTNEEGMLSGELYRTTDGGEHWAKMSAQRTGRPTPTDIRLADANTGVMSLHPGAGPIEGGIWITHDGGKSFASVAPNHAVAVNQVQMLSVKDIWAAADGINESGFLLHSADGGKTWKQAYPAVRPIGDVSMIDSSFGYAVGTLLDNNVVLQTVDGGTSWNILARVDGYLRLENVSFINKKEGYVAAFREHEPHHVLLKTSDEGKSWTPVAGQSLHELSGISDISFFRFYDRKQGVLVASSQEKNVWRTSDGGVTWKQTKPLEGNGSGTKAFFISTKEGWMAPMGDREHGPVLFRLNGEQSVRKTLTLPKSWFPEAIAFADSRHGYIVFGETNASGSMAHLLATADGGKVWTDHPIPKTSGVSDASGLYFADAKHGWLRFYGGTAATGDGGLSWSVLQ</sequence>
<dbReference type="SUPFAM" id="SSF50939">
    <property type="entry name" value="Sialidases"/>
    <property type="match status" value="1"/>
</dbReference>
<protein>
    <recommendedName>
        <fullName evidence="4">Photosynthesis system II assembly factor Ycf48/Hcf136-like domain-containing protein</fullName>
    </recommendedName>
</protein>
<dbReference type="PANTHER" id="PTHR47199:SF2">
    <property type="entry name" value="PHOTOSYSTEM II STABILITY_ASSEMBLY FACTOR HCF136, CHLOROPLASTIC"/>
    <property type="match status" value="1"/>
</dbReference>
<dbReference type="PANTHER" id="PTHR47199">
    <property type="entry name" value="PHOTOSYSTEM II STABILITY/ASSEMBLY FACTOR HCF136, CHLOROPLASTIC"/>
    <property type="match status" value="1"/>
</dbReference>
<gene>
    <name evidence="5" type="ORF">J2TS6_08260</name>
</gene>
<dbReference type="Gene3D" id="2.130.10.10">
    <property type="entry name" value="YVTN repeat-like/Quinoprotein amine dehydrogenase"/>
    <property type="match status" value="2"/>
</dbReference>
<dbReference type="SUPFAM" id="SSF110296">
    <property type="entry name" value="Oligoxyloglucan reducing end-specific cellobiohydrolase"/>
    <property type="match status" value="2"/>
</dbReference>